<dbReference type="EMBL" id="FXTP01000001">
    <property type="protein sequence ID" value="SMO32175.1"/>
    <property type="molecule type" value="Genomic_DNA"/>
</dbReference>
<dbReference type="InterPro" id="IPR038376">
    <property type="entry name" value="ATP_synth_asu_C_sf"/>
</dbReference>
<dbReference type="EC" id="7.1.2.2" evidence="14"/>
<evidence type="ECO:0000256" key="4">
    <source>
        <dbReference type="ARBA" id="ARBA00022448"/>
    </source>
</evidence>
<dbReference type="InterPro" id="IPR036121">
    <property type="entry name" value="ATPase_F1/V1/A1_a/bsu_N_sf"/>
</dbReference>
<evidence type="ECO:0000256" key="11">
    <source>
        <dbReference type="ARBA" id="ARBA00023196"/>
    </source>
</evidence>
<keyword evidence="14" id="KW-1003">Cell membrane</keyword>
<feature type="domain" description="ATP synthase alpha subunit C-terminal" evidence="16">
    <location>
        <begin position="403"/>
        <end position="527"/>
    </location>
</feature>
<dbReference type="SUPFAM" id="SSF52540">
    <property type="entry name" value="P-loop containing nucleoside triphosphate hydrolases"/>
    <property type="match status" value="1"/>
</dbReference>
<keyword evidence="10 14" id="KW-0472">Membrane</keyword>
<organism evidence="18 19">
    <name type="scientific">Gracilimonas mengyeensis</name>
    <dbReference type="NCBI Taxonomy" id="1302730"/>
    <lineage>
        <taxon>Bacteria</taxon>
        <taxon>Pseudomonadati</taxon>
        <taxon>Balneolota</taxon>
        <taxon>Balneolia</taxon>
        <taxon>Balneolales</taxon>
        <taxon>Balneolaceae</taxon>
        <taxon>Gracilimonas</taxon>
    </lineage>
</organism>
<feature type="domain" description="ATPase F1/V1/A1 complex alpha/beta subunit N-terminal" evidence="17">
    <location>
        <begin position="29"/>
        <end position="100"/>
    </location>
</feature>
<dbReference type="PIRSF" id="PIRSF039088">
    <property type="entry name" value="F_ATPase_subunit_alpha"/>
    <property type="match status" value="1"/>
</dbReference>
<dbReference type="FunFam" id="1.20.150.20:FF:000001">
    <property type="entry name" value="ATP synthase subunit alpha"/>
    <property type="match status" value="1"/>
</dbReference>
<dbReference type="CDD" id="cd01132">
    <property type="entry name" value="F1-ATPase_alpha_CD"/>
    <property type="match status" value="1"/>
</dbReference>
<dbReference type="PANTHER" id="PTHR48082:SF2">
    <property type="entry name" value="ATP SYNTHASE SUBUNIT ALPHA, MITOCHONDRIAL"/>
    <property type="match status" value="1"/>
</dbReference>
<keyword evidence="4 14" id="KW-0813">Transport</keyword>
<dbReference type="GO" id="GO:0046933">
    <property type="term" value="F:proton-transporting ATP synthase activity, rotational mechanism"/>
    <property type="evidence" value="ECO:0007669"/>
    <property type="project" value="UniProtKB-UniRule"/>
</dbReference>
<dbReference type="HAMAP" id="MF_01346">
    <property type="entry name" value="ATP_synth_alpha_bact"/>
    <property type="match status" value="1"/>
</dbReference>
<evidence type="ECO:0000259" key="16">
    <source>
        <dbReference type="Pfam" id="PF00306"/>
    </source>
</evidence>
<dbReference type="SUPFAM" id="SSF47917">
    <property type="entry name" value="C-terminal domain of alpha and beta subunits of F1 ATP synthase"/>
    <property type="match status" value="1"/>
</dbReference>
<keyword evidence="8 14" id="KW-1278">Translocase</keyword>
<evidence type="ECO:0000256" key="5">
    <source>
        <dbReference type="ARBA" id="ARBA00022741"/>
    </source>
</evidence>
<dbReference type="GO" id="GO:0045259">
    <property type="term" value="C:proton-transporting ATP synthase complex"/>
    <property type="evidence" value="ECO:0007669"/>
    <property type="project" value="UniProtKB-KW"/>
</dbReference>
<evidence type="ECO:0000259" key="15">
    <source>
        <dbReference type="Pfam" id="PF00006"/>
    </source>
</evidence>
<dbReference type="OrthoDB" id="9803053at2"/>
<evidence type="ECO:0000256" key="2">
    <source>
        <dbReference type="ARBA" id="ARBA00004170"/>
    </source>
</evidence>
<keyword evidence="9 14" id="KW-0406">Ion transport</keyword>
<evidence type="ECO:0000259" key="17">
    <source>
        <dbReference type="Pfam" id="PF02874"/>
    </source>
</evidence>
<dbReference type="InterPro" id="IPR020003">
    <property type="entry name" value="ATPase_a/bsu_AS"/>
</dbReference>
<gene>
    <name evidence="14" type="primary">atpA</name>
    <name evidence="18" type="ORF">SAMN06265219_10126</name>
</gene>
<dbReference type="InterPro" id="IPR027417">
    <property type="entry name" value="P-loop_NTPase"/>
</dbReference>
<comment type="subunit">
    <text evidence="13">F-type ATPases have 2 components, CF(1) - the catalytic core - and CF(0) - the membrane proton channel. CF(1) has five subunits: alpha(3), beta(3), gamma(1), delta(1), epsilon(1). CF(0) has four main subunits: a(1), b(1), b'(1) and c(9-12).</text>
</comment>
<dbReference type="InterPro" id="IPR000793">
    <property type="entry name" value="ATP_synth_asu_C"/>
</dbReference>
<dbReference type="Pfam" id="PF00306">
    <property type="entry name" value="ATP-synt_ab_C"/>
    <property type="match status" value="1"/>
</dbReference>
<dbReference type="GO" id="GO:0043531">
    <property type="term" value="F:ADP binding"/>
    <property type="evidence" value="ECO:0007669"/>
    <property type="project" value="TreeGrafter"/>
</dbReference>
<evidence type="ECO:0000256" key="6">
    <source>
        <dbReference type="ARBA" id="ARBA00022781"/>
    </source>
</evidence>
<dbReference type="GO" id="GO:0005524">
    <property type="term" value="F:ATP binding"/>
    <property type="evidence" value="ECO:0007669"/>
    <property type="project" value="UniProtKB-UniRule"/>
</dbReference>
<dbReference type="Gene3D" id="2.40.30.20">
    <property type="match status" value="1"/>
</dbReference>
<dbReference type="AlphaFoldDB" id="A0A521ABK0"/>
<feature type="site" description="Required for activity" evidence="14">
    <location>
        <position position="394"/>
    </location>
</feature>
<keyword evidence="12 14" id="KW-0066">ATP synthesis</keyword>
<feature type="domain" description="ATPase F1/V1/A1 complex alpha/beta subunit nucleotide-binding" evidence="15">
    <location>
        <begin position="158"/>
        <end position="396"/>
    </location>
</feature>
<dbReference type="NCBIfam" id="NF009884">
    <property type="entry name" value="PRK13343.1"/>
    <property type="match status" value="1"/>
</dbReference>
<protein>
    <recommendedName>
        <fullName evidence="14">ATP synthase subunit alpha</fullName>
        <ecNumber evidence="14">7.1.2.2</ecNumber>
    </recommendedName>
    <alternativeName>
        <fullName evidence="14">ATP synthase F1 sector subunit alpha</fullName>
    </alternativeName>
    <alternativeName>
        <fullName evidence="14">F-ATPase subunit alpha</fullName>
    </alternativeName>
</protein>
<evidence type="ECO:0000256" key="1">
    <source>
        <dbReference type="ARBA" id="ARBA00003784"/>
    </source>
</evidence>
<keyword evidence="19" id="KW-1185">Reference proteome</keyword>
<dbReference type="Pfam" id="PF00006">
    <property type="entry name" value="ATP-synt_ab"/>
    <property type="match status" value="1"/>
</dbReference>
<dbReference type="FunFam" id="2.40.30.20:FF:000001">
    <property type="entry name" value="ATP synthase subunit alpha"/>
    <property type="match status" value="1"/>
</dbReference>
<evidence type="ECO:0000256" key="8">
    <source>
        <dbReference type="ARBA" id="ARBA00022967"/>
    </source>
</evidence>
<dbReference type="CDD" id="cd18116">
    <property type="entry name" value="ATP-synt_F1_alpha_N"/>
    <property type="match status" value="1"/>
</dbReference>
<dbReference type="CDD" id="cd18113">
    <property type="entry name" value="ATP-synt_F1_alpha_C"/>
    <property type="match status" value="1"/>
</dbReference>
<keyword evidence="5 14" id="KW-0547">Nucleotide-binding</keyword>
<dbReference type="RefSeq" id="WP_142452564.1">
    <property type="nucleotide sequence ID" value="NZ_FXTP01000001.1"/>
</dbReference>
<dbReference type="PANTHER" id="PTHR48082">
    <property type="entry name" value="ATP SYNTHASE SUBUNIT ALPHA, MITOCHONDRIAL"/>
    <property type="match status" value="1"/>
</dbReference>
<feature type="binding site" evidence="14">
    <location>
        <begin position="178"/>
        <end position="185"/>
    </location>
    <ligand>
        <name>ATP</name>
        <dbReference type="ChEBI" id="CHEBI:30616"/>
    </ligand>
</feature>
<accession>A0A521ABK0</accession>
<dbReference type="InterPro" id="IPR005294">
    <property type="entry name" value="ATP_synth_F1_asu"/>
</dbReference>
<dbReference type="PROSITE" id="PS00152">
    <property type="entry name" value="ATPASE_ALPHA_BETA"/>
    <property type="match status" value="1"/>
</dbReference>
<dbReference type="NCBIfam" id="TIGR00962">
    <property type="entry name" value="atpA"/>
    <property type="match status" value="1"/>
</dbReference>
<dbReference type="InterPro" id="IPR023366">
    <property type="entry name" value="ATP_synth_asu-like_sf"/>
</dbReference>
<comment type="similarity">
    <text evidence="3 14">Belongs to the ATPase alpha/beta chains family.</text>
</comment>
<comment type="subcellular location">
    <subcellularLocation>
        <location evidence="14">Cell membrane</location>
        <topology evidence="14">Peripheral membrane protein</topology>
    </subcellularLocation>
    <subcellularLocation>
        <location evidence="2">Membrane</location>
        <topology evidence="2">Peripheral membrane protein</topology>
    </subcellularLocation>
</comment>
<dbReference type="InterPro" id="IPR000194">
    <property type="entry name" value="ATPase_F1/V1/A1_a/bsu_nucl-bd"/>
</dbReference>
<dbReference type="Gene3D" id="3.40.50.300">
    <property type="entry name" value="P-loop containing nucleotide triphosphate hydrolases"/>
    <property type="match status" value="1"/>
</dbReference>
<evidence type="ECO:0000256" key="10">
    <source>
        <dbReference type="ARBA" id="ARBA00023136"/>
    </source>
</evidence>
<evidence type="ECO:0000313" key="19">
    <source>
        <dbReference type="Proteomes" id="UP000317557"/>
    </source>
</evidence>
<dbReference type="Proteomes" id="UP000317557">
    <property type="component" value="Unassembled WGS sequence"/>
</dbReference>
<keyword evidence="6 14" id="KW-0375">Hydrogen ion transport</keyword>
<dbReference type="InterPro" id="IPR033732">
    <property type="entry name" value="ATP_synth_F1_a_nt-bd_dom"/>
</dbReference>
<evidence type="ECO:0000256" key="9">
    <source>
        <dbReference type="ARBA" id="ARBA00023065"/>
    </source>
</evidence>
<evidence type="ECO:0000256" key="13">
    <source>
        <dbReference type="ARBA" id="ARBA00026013"/>
    </source>
</evidence>
<evidence type="ECO:0000256" key="14">
    <source>
        <dbReference type="HAMAP-Rule" id="MF_01346"/>
    </source>
</evidence>
<evidence type="ECO:0000256" key="12">
    <source>
        <dbReference type="ARBA" id="ARBA00023310"/>
    </source>
</evidence>
<comment type="catalytic activity">
    <reaction evidence="14">
        <text>ATP + H2O + 4 H(+)(in) = ADP + phosphate + 5 H(+)(out)</text>
        <dbReference type="Rhea" id="RHEA:57720"/>
        <dbReference type="ChEBI" id="CHEBI:15377"/>
        <dbReference type="ChEBI" id="CHEBI:15378"/>
        <dbReference type="ChEBI" id="CHEBI:30616"/>
        <dbReference type="ChEBI" id="CHEBI:43474"/>
        <dbReference type="ChEBI" id="CHEBI:456216"/>
        <dbReference type="EC" id="7.1.2.2"/>
    </reaction>
</comment>
<evidence type="ECO:0000256" key="7">
    <source>
        <dbReference type="ARBA" id="ARBA00022840"/>
    </source>
</evidence>
<dbReference type="InterPro" id="IPR004100">
    <property type="entry name" value="ATPase_F1/V1/A1_a/bsu_N"/>
</dbReference>
<name>A0A521ABK0_9BACT</name>
<reference evidence="18 19" key="1">
    <citation type="submission" date="2017-05" db="EMBL/GenBank/DDBJ databases">
        <authorList>
            <person name="Varghese N."/>
            <person name="Submissions S."/>
        </authorList>
    </citation>
    <scope>NUCLEOTIDE SEQUENCE [LARGE SCALE GENOMIC DNA]</scope>
    <source>
        <strain evidence="18 19">DSM 21985</strain>
    </source>
</reference>
<dbReference type="GO" id="GO:0005886">
    <property type="term" value="C:plasma membrane"/>
    <property type="evidence" value="ECO:0007669"/>
    <property type="project" value="UniProtKB-SubCell"/>
</dbReference>
<evidence type="ECO:0000313" key="18">
    <source>
        <dbReference type="EMBL" id="SMO32175.1"/>
    </source>
</evidence>
<dbReference type="SUPFAM" id="SSF50615">
    <property type="entry name" value="N-terminal domain of alpha and beta subunits of F1 ATP synthase"/>
    <property type="match status" value="1"/>
</dbReference>
<dbReference type="FunFam" id="3.40.50.300:FF:000002">
    <property type="entry name" value="ATP synthase subunit alpha"/>
    <property type="match status" value="1"/>
</dbReference>
<proteinExistence type="inferred from homology"/>
<keyword evidence="7 14" id="KW-0067">ATP-binding</keyword>
<evidence type="ECO:0000256" key="3">
    <source>
        <dbReference type="ARBA" id="ARBA00008936"/>
    </source>
</evidence>
<comment type="function">
    <text evidence="1 14">Produces ATP from ADP in the presence of a proton gradient across the membrane. The alpha chain is a regulatory subunit.</text>
</comment>
<keyword evidence="11 14" id="KW-0139">CF(1)</keyword>
<sequence>MSQVRPDEVSAILRKQLSGFDNEADTYDVGTVLEVGDGIARVYGLSKVQAGELVELPDSKDENGETVTGMVLNLEEDNVGIVLFGASSAVEEGHTVKRTNDISSINVGDGLLGRVIDPLGNPIDGKGAISGDTVRLPLERKAPGVIYRQPVDEPLQTGLKSIDSLIPIGRGQRELIIGDRQTGKTSVAVDTIINQQATQDSDKPVYCIYVAVGQKGSTIANIRQVLEEKGAMEYTTIVAAPASSTAPMRYIAPFAGAAIGEYFRDTGRHALVIYDDLSKQAVAYRELSLLLKRPPGREAYPGDVFYLHSRLLERAAKIIEDDEVAKSMNNIPEELKPKVKGGGSLTALPVIETQAGDVSAYIPTNVISITDGQIFLDTDLFNQGIRPAIDVGTSVSRVGGSAQVKSMKKLSGTLKLDLAQYRELEAFAKFGSDLDASTQAQLRKGERTVELLKQPEYQPLPVEQQIALLKVNDEGLLDNIDVEQIGDFEDQFLETLGLKYEQEMSALAKSGKLDDTFGDKIIEIANSVIDQINVSN</sequence>
<dbReference type="Gene3D" id="1.20.150.20">
    <property type="entry name" value="ATP synthase alpha/beta chain, C-terminal domain"/>
    <property type="match status" value="1"/>
</dbReference>
<dbReference type="Pfam" id="PF02874">
    <property type="entry name" value="ATP-synt_ab_N"/>
    <property type="match status" value="1"/>
</dbReference>